<accession>Q2INV7</accession>
<dbReference type="CDD" id="cd06170">
    <property type="entry name" value="LuxR_C_like"/>
    <property type="match status" value="1"/>
</dbReference>
<protein>
    <submittedName>
        <fullName evidence="6">Transcriptional regulator, LuxR family</fullName>
    </submittedName>
</protein>
<feature type="domain" description="HTH luxR-type" evidence="5">
    <location>
        <begin position="120"/>
        <end position="185"/>
    </location>
</feature>
<evidence type="ECO:0000313" key="7">
    <source>
        <dbReference type="Proteomes" id="UP000001935"/>
    </source>
</evidence>
<dbReference type="Pfam" id="PF00196">
    <property type="entry name" value="GerE"/>
    <property type="match status" value="1"/>
</dbReference>
<gene>
    <name evidence="6" type="ordered locus">Adeh_0711</name>
</gene>
<dbReference type="HOGENOM" id="CLU_1522121_0_0_7"/>
<dbReference type="EMBL" id="CP000251">
    <property type="protein sequence ID" value="ABC80487.1"/>
    <property type="molecule type" value="Genomic_DNA"/>
</dbReference>
<dbReference type="InterPro" id="IPR000792">
    <property type="entry name" value="Tscrpt_reg_LuxR_C"/>
</dbReference>
<proteinExistence type="predicted"/>
<evidence type="ECO:0000256" key="2">
    <source>
        <dbReference type="ARBA" id="ARBA00023125"/>
    </source>
</evidence>
<evidence type="ECO:0000313" key="6">
    <source>
        <dbReference type="EMBL" id="ABC80487.1"/>
    </source>
</evidence>
<dbReference type="GO" id="GO:0006355">
    <property type="term" value="P:regulation of DNA-templated transcription"/>
    <property type="evidence" value="ECO:0007669"/>
    <property type="project" value="InterPro"/>
</dbReference>
<sequence>MMKPVHAGELSPREVAPPGAVPPPPERPEISALAAAALDAALEAIPAPAVVVRAPASILLANARARTLLAADRERVMEVLRAPPAADARTPARFAVEGHPGHALVVLPDLDGDARHRVQVISRRWGLTPRQAAVLARVAQGDTNRTVASRLGCSEKTIELHVSALLAKTRCTSRSHLVATFWTDPCDAARAAAALR</sequence>
<name>Q2INV7_ANADE</name>
<dbReference type="KEGG" id="ade:Adeh_0711"/>
<dbReference type="SUPFAM" id="SSF46894">
    <property type="entry name" value="C-terminal effector domain of the bipartite response regulators"/>
    <property type="match status" value="1"/>
</dbReference>
<keyword evidence="2" id="KW-0238">DNA-binding</keyword>
<feature type="region of interest" description="Disordered" evidence="4">
    <location>
        <begin position="1"/>
        <end position="28"/>
    </location>
</feature>
<dbReference type="eggNOG" id="COG2197">
    <property type="taxonomic scope" value="Bacteria"/>
</dbReference>
<dbReference type="InterPro" id="IPR036388">
    <property type="entry name" value="WH-like_DNA-bd_sf"/>
</dbReference>
<dbReference type="Gene3D" id="1.10.10.10">
    <property type="entry name" value="Winged helix-like DNA-binding domain superfamily/Winged helix DNA-binding domain"/>
    <property type="match status" value="1"/>
</dbReference>
<dbReference type="Proteomes" id="UP000001935">
    <property type="component" value="Chromosome"/>
</dbReference>
<evidence type="ECO:0000256" key="3">
    <source>
        <dbReference type="ARBA" id="ARBA00023163"/>
    </source>
</evidence>
<evidence type="ECO:0000256" key="1">
    <source>
        <dbReference type="ARBA" id="ARBA00023015"/>
    </source>
</evidence>
<dbReference type="InterPro" id="IPR016032">
    <property type="entry name" value="Sig_transdc_resp-reg_C-effctor"/>
</dbReference>
<dbReference type="AlphaFoldDB" id="Q2INV7"/>
<organism evidence="6 7">
    <name type="scientific">Anaeromyxobacter dehalogenans (strain 2CP-C)</name>
    <dbReference type="NCBI Taxonomy" id="290397"/>
    <lineage>
        <taxon>Bacteria</taxon>
        <taxon>Pseudomonadati</taxon>
        <taxon>Myxococcota</taxon>
        <taxon>Myxococcia</taxon>
        <taxon>Myxococcales</taxon>
        <taxon>Cystobacterineae</taxon>
        <taxon>Anaeromyxobacteraceae</taxon>
        <taxon>Anaeromyxobacter</taxon>
    </lineage>
</organism>
<dbReference type="GO" id="GO:0003677">
    <property type="term" value="F:DNA binding"/>
    <property type="evidence" value="ECO:0007669"/>
    <property type="project" value="UniProtKB-KW"/>
</dbReference>
<evidence type="ECO:0000259" key="5">
    <source>
        <dbReference type="PROSITE" id="PS50043"/>
    </source>
</evidence>
<evidence type="ECO:0000256" key="4">
    <source>
        <dbReference type="SAM" id="MobiDB-lite"/>
    </source>
</evidence>
<dbReference type="PROSITE" id="PS00622">
    <property type="entry name" value="HTH_LUXR_1"/>
    <property type="match status" value="1"/>
</dbReference>
<reference evidence="6 7" key="1">
    <citation type="submission" date="2006-01" db="EMBL/GenBank/DDBJ databases">
        <title>Complete sequence of Anaeromyxobacter dehalogenans 2CP-C.</title>
        <authorList>
            <consortium name="US DOE Joint Genome Institute"/>
            <person name="Copeland A."/>
            <person name="Lucas S."/>
            <person name="Lapidus A."/>
            <person name="Barry K."/>
            <person name="Detter J.C."/>
            <person name="Glavina T."/>
            <person name="Hammon N."/>
            <person name="Israni S."/>
            <person name="Pitluck S."/>
            <person name="Brettin T."/>
            <person name="Bruce D."/>
            <person name="Han C."/>
            <person name="Tapia R."/>
            <person name="Gilna P."/>
            <person name="Kiss H."/>
            <person name="Schmutz J."/>
            <person name="Larimer F."/>
            <person name="Land M."/>
            <person name="Kyrpides N."/>
            <person name="Anderson I."/>
            <person name="Sanford R.A."/>
            <person name="Ritalahti K.M."/>
            <person name="Thomas H.S."/>
            <person name="Kirby J.R."/>
            <person name="Zhulin I.B."/>
            <person name="Loeffler F.E."/>
            <person name="Richardson P."/>
        </authorList>
    </citation>
    <scope>NUCLEOTIDE SEQUENCE [LARGE SCALE GENOMIC DNA]</scope>
    <source>
        <strain evidence="6 7">2CP-C</strain>
    </source>
</reference>
<dbReference type="STRING" id="290397.Adeh_0711"/>
<dbReference type="PROSITE" id="PS50043">
    <property type="entry name" value="HTH_LUXR_2"/>
    <property type="match status" value="1"/>
</dbReference>
<dbReference type="PANTHER" id="PTHR44688">
    <property type="entry name" value="DNA-BINDING TRANSCRIPTIONAL ACTIVATOR DEVR_DOSR"/>
    <property type="match status" value="1"/>
</dbReference>
<dbReference type="PRINTS" id="PR00038">
    <property type="entry name" value="HTHLUXR"/>
</dbReference>
<keyword evidence="3" id="KW-0804">Transcription</keyword>
<keyword evidence="1" id="KW-0805">Transcription regulation</keyword>
<dbReference type="SMART" id="SM00421">
    <property type="entry name" value="HTH_LUXR"/>
    <property type="match status" value="1"/>
</dbReference>
<dbReference type="PANTHER" id="PTHR44688:SF16">
    <property type="entry name" value="DNA-BINDING TRANSCRIPTIONAL ACTIVATOR DEVR_DOSR"/>
    <property type="match status" value="1"/>
</dbReference>